<dbReference type="NCBIfam" id="NF033709">
    <property type="entry name" value="PorV_fam"/>
    <property type="match status" value="1"/>
</dbReference>
<feature type="domain" description="Type IX secretion system protein PorV" evidence="1">
    <location>
        <begin position="27"/>
        <end position="168"/>
    </location>
</feature>
<dbReference type="Pfam" id="PF19572">
    <property type="entry name" value="PorV"/>
    <property type="match status" value="1"/>
</dbReference>
<proteinExistence type="predicted"/>
<dbReference type="InterPro" id="IPR045741">
    <property type="entry name" value="PorV"/>
</dbReference>
<dbReference type="Gene3D" id="2.40.160.20">
    <property type="match status" value="1"/>
</dbReference>
<evidence type="ECO:0000313" key="3">
    <source>
        <dbReference type="Proteomes" id="UP000708576"/>
    </source>
</evidence>
<dbReference type="EMBL" id="JAGUCO010000011">
    <property type="protein sequence ID" value="MBS2099429.1"/>
    <property type="molecule type" value="Genomic_DNA"/>
</dbReference>
<keyword evidence="3" id="KW-1185">Reference proteome</keyword>
<evidence type="ECO:0000313" key="2">
    <source>
        <dbReference type="EMBL" id="MBS2099429.1"/>
    </source>
</evidence>
<sequence length="305" mass="33658">MIRSIFVGCLFIIMGTHISAQSGSILSVPIDTRSISLGNTYLTSSSSNGIYTNMAAYALEDNKIDVGYNYRPWITNISDGYSFNSFTAGYSAGFKHYFSIGYKKFTKPDFDLTDDYGNVLESYSPQDYSIGLGYAYKLNSTSALSVTFNYINSDLSKDYSASTYYVDLGFKSKVKQLDYGVMVRNLGAKLSYPISESVLPLTFAAGVGYTKDLSENHSIRAQFDASYINGDENEKGQAVGLGLEYAYLSRFNVRTGYFNSHKDVGISFYSLGGGVRLGGFCIDLAYLIADNALKNNYSLSISWKM</sequence>
<protein>
    <submittedName>
        <fullName evidence="2">PorV/PorQ family protein</fullName>
    </submittedName>
</protein>
<reference evidence="2 3" key="1">
    <citation type="journal article" date="2015" name="Int. J. Syst. Evol. Microbiol.">
        <title>Carboxylicivirga linearis sp. nov., isolated from a sea cucumber culture pond.</title>
        <authorList>
            <person name="Wang F.Q."/>
            <person name="Zhou Y.X."/>
            <person name="Lin X.Z."/>
            <person name="Chen G.J."/>
            <person name="Du Z.J."/>
        </authorList>
    </citation>
    <scope>NUCLEOTIDE SEQUENCE [LARGE SCALE GENOMIC DNA]</scope>
    <source>
        <strain evidence="2 3">FB218</strain>
    </source>
</reference>
<name>A0ABS5JY76_9BACT</name>
<accession>A0ABS5JY76</accession>
<organism evidence="2 3">
    <name type="scientific">Carboxylicivirga linearis</name>
    <dbReference type="NCBI Taxonomy" id="1628157"/>
    <lineage>
        <taxon>Bacteria</taxon>
        <taxon>Pseudomonadati</taxon>
        <taxon>Bacteroidota</taxon>
        <taxon>Bacteroidia</taxon>
        <taxon>Marinilabiliales</taxon>
        <taxon>Marinilabiliaceae</taxon>
        <taxon>Carboxylicivirga</taxon>
    </lineage>
</organism>
<gene>
    <name evidence="2" type="ORF">KEM10_14130</name>
</gene>
<dbReference type="Proteomes" id="UP000708576">
    <property type="component" value="Unassembled WGS sequence"/>
</dbReference>
<evidence type="ECO:0000259" key="1">
    <source>
        <dbReference type="Pfam" id="PF19572"/>
    </source>
</evidence>
<comment type="caution">
    <text evidence="2">The sequence shown here is derived from an EMBL/GenBank/DDBJ whole genome shotgun (WGS) entry which is preliminary data.</text>
</comment>